<dbReference type="GO" id="GO:0005096">
    <property type="term" value="F:GTPase activator activity"/>
    <property type="evidence" value="ECO:0007669"/>
    <property type="project" value="TreeGrafter"/>
</dbReference>
<accession>G3B6T2</accession>
<dbReference type="GO" id="GO:0005737">
    <property type="term" value="C:cytoplasm"/>
    <property type="evidence" value="ECO:0007669"/>
    <property type="project" value="TreeGrafter"/>
</dbReference>
<keyword evidence="7" id="KW-1185">Reference proteome</keyword>
<dbReference type="Pfam" id="PF08596">
    <property type="entry name" value="Lgl_C"/>
    <property type="match status" value="1"/>
</dbReference>
<comment type="similarity">
    <text evidence="1">Belongs to the WD repeat L(2)GL family.</text>
</comment>
<sequence>MFNKLKSKKSPLSLNSVSNAIKNSSSSNISPDLNPKDLQIDNLIQYGLKDHSILAVAYDPVQSLLAISTSNNEIRVIGQSTVEVVFELNSSSPIIDLRFIKGIYLVAVSATSTITIFSLYSKQILTNYSPPGSISSVTSDPGLDWIVIGLTNGSFVFYDVDRLNLSPLRVDNLQKKVLPKEKLSPVLHIEWHPRDIGVLLLTYSHCAVLYSIASGDVKQVFIYNLPKGARGFDWALNVANSGKKKLFSSPKEVVSEVVESHFHPNGLHIVTVHADNSMVFWDANSGTLLEARSIYEINLHKPGAPVQAPQHFLPIQSVRWVCGSDPELTKLLICGGDSDHPDRVYILDFGLTLKYSMTSHDKQGDFYSKPQNGQKMMAINFYQNNTGKAEFLDKIVPLPQLGCPYFNGGHNPGYILLKSNLNNIYLSVFGELMINNDNTDLGKLLLPPTIAFVHPPVTYSKVELIKRIDWYGVQSSRISTGVKAKTELLLQGGAAINENIIRSIGHNDHYRKVLVTGNEGGIVRLLDITRGEVEEQEGLIQISLKETLVANRYEDLSISSVSCAFESRDLVVGLGNGNVVLCKFGKINPSRKPLSPDYSGCPVQHANENAKIINISERIRGTFADSSTFLPMNLMALDQPDEITSLKACGIGFCAVGYKSGRLVVCDIGRGPAIIYNMESIAKLVPTASAGCYATSMEFSIMEYAQEGYSSILLIVGTNEGGNLLYFKILPQANGGFEVMLADKTMKLNYRSSEDSCIKEIIPISSKGASTVPTLDVFNKLSQGILIPGYLILASDKDIRVLKPPKQKLAHKVIEEHCCSAGVVDIGAKGVILASVLRTGFIKLSNLPALADITDYKLSKDLVKSYDLNSISKSNVLRTGDLYVRTGESEFINLALSIKDPRRKNKDTTDLLFNENSVIPPKPSVSALQWAKGASTVISVPDLNALIGGPNRKPAKHPESQMAFNISPENNQTAGYGNTYGGVERSDDGRGYKEPVRKDGTTRNFGSTGFMKSLQTGVEQMEESLNGYANSMSETMNESLESQKRSMYSSAFKSKFGF</sequence>
<dbReference type="KEGG" id="cten:18250327"/>
<reference evidence="6 7" key="1">
    <citation type="journal article" date="2011" name="Proc. Natl. Acad. Sci. U.S.A.">
        <title>Comparative genomics of xylose-fermenting fungi for enhanced biofuel production.</title>
        <authorList>
            <person name="Wohlbach D.J."/>
            <person name="Kuo A."/>
            <person name="Sato T.K."/>
            <person name="Potts K.M."/>
            <person name="Salamov A.A."/>
            <person name="LaButti K.M."/>
            <person name="Sun H."/>
            <person name="Clum A."/>
            <person name="Pangilinan J.L."/>
            <person name="Lindquist E.A."/>
            <person name="Lucas S."/>
            <person name="Lapidus A."/>
            <person name="Jin M."/>
            <person name="Gunawan C."/>
            <person name="Balan V."/>
            <person name="Dale B.E."/>
            <person name="Jeffries T.W."/>
            <person name="Zinkel R."/>
            <person name="Barry K.W."/>
            <person name="Grigoriev I.V."/>
            <person name="Gasch A.P."/>
        </authorList>
    </citation>
    <scope>NUCLEOTIDE SEQUENCE [LARGE SCALE GENOMIC DNA]</scope>
    <source>
        <strain evidence="7">ATCC 10573 / BCRC 21748 / CBS 615 / JCM 9827 / NBRC 10315 / NRRL Y-1498 / VKM Y-70</strain>
    </source>
</reference>
<dbReference type="GO" id="GO:0005886">
    <property type="term" value="C:plasma membrane"/>
    <property type="evidence" value="ECO:0007669"/>
    <property type="project" value="TreeGrafter"/>
</dbReference>
<evidence type="ECO:0000256" key="4">
    <source>
        <dbReference type="SAM" id="MobiDB-lite"/>
    </source>
</evidence>
<dbReference type="AlphaFoldDB" id="G3B6T2"/>
<dbReference type="InterPro" id="IPR013905">
    <property type="entry name" value="Lgl_C_dom"/>
</dbReference>
<dbReference type="GO" id="GO:0006887">
    <property type="term" value="P:exocytosis"/>
    <property type="evidence" value="ECO:0007669"/>
    <property type="project" value="UniProtKB-KW"/>
</dbReference>
<dbReference type="GO" id="GO:0045159">
    <property type="term" value="F:myosin II binding"/>
    <property type="evidence" value="ECO:0007669"/>
    <property type="project" value="TreeGrafter"/>
</dbReference>
<dbReference type="EMBL" id="GL996524">
    <property type="protein sequence ID" value="EGV63012.1"/>
    <property type="molecule type" value="Genomic_DNA"/>
</dbReference>
<name>G3B6T2_CANTC</name>
<feature type="compositionally biased region" description="Basic and acidic residues" evidence="4">
    <location>
        <begin position="984"/>
        <end position="1001"/>
    </location>
</feature>
<evidence type="ECO:0000313" key="7">
    <source>
        <dbReference type="Proteomes" id="UP000000707"/>
    </source>
</evidence>
<dbReference type="GO" id="GO:0019905">
    <property type="term" value="F:syntaxin binding"/>
    <property type="evidence" value="ECO:0007669"/>
    <property type="project" value="TreeGrafter"/>
</dbReference>
<feature type="domain" description="Lethal giant larvae (Lgl)-like C-terminal" evidence="5">
    <location>
        <begin position="556"/>
        <end position="956"/>
    </location>
</feature>
<keyword evidence="3" id="KW-0853">WD repeat</keyword>
<dbReference type="GeneID" id="18250327"/>
<dbReference type="SMART" id="SM00320">
    <property type="entry name" value="WD40"/>
    <property type="match status" value="4"/>
</dbReference>
<gene>
    <name evidence="6" type="ORF">CANTEDRAFT_93788</name>
</gene>
<feature type="repeat" description="WD" evidence="3">
    <location>
        <begin position="262"/>
        <end position="291"/>
    </location>
</feature>
<dbReference type="Gene3D" id="2.130.10.10">
    <property type="entry name" value="YVTN repeat-like/Quinoprotein amine dehydrogenase"/>
    <property type="match status" value="2"/>
</dbReference>
<dbReference type="Proteomes" id="UP000000707">
    <property type="component" value="Unassembled WGS sequence"/>
</dbReference>
<dbReference type="PANTHER" id="PTHR10241">
    <property type="entry name" value="LETHAL 2 GIANT LARVAE PROTEIN"/>
    <property type="match status" value="1"/>
</dbReference>
<proteinExistence type="inferred from homology"/>
<dbReference type="STRING" id="590646.G3B6T2"/>
<protein>
    <recommendedName>
        <fullName evidence="5">Lethal giant larvae (Lgl)-like C-terminal domain-containing protein</fullName>
    </recommendedName>
</protein>
<dbReference type="InterPro" id="IPR015943">
    <property type="entry name" value="WD40/YVTN_repeat-like_dom_sf"/>
</dbReference>
<dbReference type="OrthoDB" id="19944at2759"/>
<evidence type="ECO:0000256" key="3">
    <source>
        <dbReference type="PROSITE-ProRule" id="PRU00221"/>
    </source>
</evidence>
<keyword evidence="2" id="KW-0268">Exocytosis</keyword>
<dbReference type="GO" id="GO:0006893">
    <property type="term" value="P:Golgi to plasma membrane transport"/>
    <property type="evidence" value="ECO:0007669"/>
    <property type="project" value="TreeGrafter"/>
</dbReference>
<dbReference type="SUPFAM" id="SSF50978">
    <property type="entry name" value="WD40 repeat-like"/>
    <property type="match status" value="2"/>
</dbReference>
<dbReference type="HOGENOM" id="CLU_006030_0_0_1"/>
<dbReference type="eggNOG" id="KOG1983">
    <property type="taxonomic scope" value="Eukaryota"/>
</dbReference>
<dbReference type="PROSITE" id="PS50082">
    <property type="entry name" value="WD_REPEATS_2"/>
    <property type="match status" value="1"/>
</dbReference>
<evidence type="ECO:0000313" key="6">
    <source>
        <dbReference type="EMBL" id="EGV63012.1"/>
    </source>
</evidence>
<dbReference type="PANTHER" id="PTHR10241:SF25">
    <property type="entry name" value="TOMOSYN, ISOFORM C"/>
    <property type="match status" value="1"/>
</dbReference>
<organism evidence="7">
    <name type="scientific">Candida tenuis (strain ATCC 10573 / BCRC 21748 / CBS 615 / JCM 9827 / NBRC 10315 / NRRL Y-1498 / VKM Y-70)</name>
    <name type="common">Yeast</name>
    <name type="synonym">Yamadazyma tenuis</name>
    <dbReference type="NCBI Taxonomy" id="590646"/>
    <lineage>
        <taxon>Eukaryota</taxon>
        <taxon>Fungi</taxon>
        <taxon>Dikarya</taxon>
        <taxon>Ascomycota</taxon>
        <taxon>Saccharomycotina</taxon>
        <taxon>Pichiomycetes</taxon>
        <taxon>Debaryomycetaceae</taxon>
        <taxon>Yamadazyma</taxon>
    </lineage>
</organism>
<evidence type="ECO:0000256" key="1">
    <source>
        <dbReference type="ARBA" id="ARBA00008070"/>
    </source>
</evidence>
<evidence type="ECO:0000259" key="5">
    <source>
        <dbReference type="Pfam" id="PF08596"/>
    </source>
</evidence>
<feature type="region of interest" description="Disordered" evidence="4">
    <location>
        <begin position="981"/>
        <end position="1009"/>
    </location>
</feature>
<dbReference type="InterPro" id="IPR036322">
    <property type="entry name" value="WD40_repeat_dom_sf"/>
</dbReference>
<dbReference type="InterPro" id="IPR001680">
    <property type="entry name" value="WD40_rpt"/>
</dbReference>
<evidence type="ECO:0000256" key="2">
    <source>
        <dbReference type="ARBA" id="ARBA00022483"/>
    </source>
</evidence>